<name>A0AAD7AR28_9AGAR</name>
<dbReference type="Proteomes" id="UP001218218">
    <property type="component" value="Unassembled WGS sequence"/>
</dbReference>
<evidence type="ECO:0000313" key="2">
    <source>
        <dbReference type="EMBL" id="KAJ7366209.1"/>
    </source>
</evidence>
<evidence type="ECO:0000256" key="1">
    <source>
        <dbReference type="SAM" id="MobiDB-lite"/>
    </source>
</evidence>
<sequence>MCISTPTGAVLEQPSPTTEIFLSNTTAVPSPQAQLSLQRMIPYSSATSRVAPGPDHPERGAPIPRRCSTYLARWVDSCDCILYPNMPISVADSLRDGANELEIARNPHGSHTSQSTRLACAREAGGALVVPAAHSAAREASALRAGSRRGRSRTPHVDRDDCDDYKYQHEGDTNGGRWRGGEGEPGLLKPPRRCLRSASQVSQRLGCGFRRGEGEGANVGGVVRAGAGHSRSLGWGVYEP</sequence>
<reference evidence="2" key="1">
    <citation type="submission" date="2023-03" db="EMBL/GenBank/DDBJ databases">
        <title>Massive genome expansion in bonnet fungi (Mycena s.s.) driven by repeated elements and novel gene families across ecological guilds.</title>
        <authorList>
            <consortium name="Lawrence Berkeley National Laboratory"/>
            <person name="Harder C.B."/>
            <person name="Miyauchi S."/>
            <person name="Viragh M."/>
            <person name="Kuo A."/>
            <person name="Thoen E."/>
            <person name="Andreopoulos B."/>
            <person name="Lu D."/>
            <person name="Skrede I."/>
            <person name="Drula E."/>
            <person name="Henrissat B."/>
            <person name="Morin E."/>
            <person name="Kohler A."/>
            <person name="Barry K."/>
            <person name="LaButti K."/>
            <person name="Morin E."/>
            <person name="Salamov A."/>
            <person name="Lipzen A."/>
            <person name="Mereny Z."/>
            <person name="Hegedus B."/>
            <person name="Baldrian P."/>
            <person name="Stursova M."/>
            <person name="Weitz H."/>
            <person name="Taylor A."/>
            <person name="Grigoriev I.V."/>
            <person name="Nagy L.G."/>
            <person name="Martin F."/>
            <person name="Kauserud H."/>
        </authorList>
    </citation>
    <scope>NUCLEOTIDE SEQUENCE</scope>
    <source>
        <strain evidence="2">CBHHK002</strain>
    </source>
</reference>
<dbReference type="EMBL" id="JARIHO010000002">
    <property type="protein sequence ID" value="KAJ7366209.1"/>
    <property type="molecule type" value="Genomic_DNA"/>
</dbReference>
<accession>A0AAD7AR28</accession>
<keyword evidence="3" id="KW-1185">Reference proteome</keyword>
<gene>
    <name evidence="2" type="ORF">DFH08DRAFT_797208</name>
</gene>
<proteinExistence type="predicted"/>
<protein>
    <submittedName>
        <fullName evidence="2">Uncharacterized protein</fullName>
    </submittedName>
</protein>
<dbReference type="AlphaFoldDB" id="A0AAD7AR28"/>
<organism evidence="2 3">
    <name type="scientific">Mycena albidolilacea</name>
    <dbReference type="NCBI Taxonomy" id="1033008"/>
    <lineage>
        <taxon>Eukaryota</taxon>
        <taxon>Fungi</taxon>
        <taxon>Dikarya</taxon>
        <taxon>Basidiomycota</taxon>
        <taxon>Agaricomycotina</taxon>
        <taxon>Agaricomycetes</taxon>
        <taxon>Agaricomycetidae</taxon>
        <taxon>Agaricales</taxon>
        <taxon>Marasmiineae</taxon>
        <taxon>Mycenaceae</taxon>
        <taxon>Mycena</taxon>
    </lineage>
</organism>
<feature type="region of interest" description="Disordered" evidence="1">
    <location>
        <begin position="140"/>
        <end position="195"/>
    </location>
</feature>
<comment type="caution">
    <text evidence="2">The sequence shown here is derived from an EMBL/GenBank/DDBJ whole genome shotgun (WGS) entry which is preliminary data.</text>
</comment>
<feature type="compositionally biased region" description="Basic and acidic residues" evidence="1">
    <location>
        <begin position="155"/>
        <end position="172"/>
    </location>
</feature>
<evidence type="ECO:0000313" key="3">
    <source>
        <dbReference type="Proteomes" id="UP001218218"/>
    </source>
</evidence>